<feature type="non-terminal residue" evidence="3">
    <location>
        <position position="1"/>
    </location>
</feature>
<organism evidence="3 4">
    <name type="scientific">Promerops cafer</name>
    <name type="common">Cape sugarbird</name>
    <dbReference type="NCBI Taxonomy" id="254652"/>
    <lineage>
        <taxon>Eukaryota</taxon>
        <taxon>Metazoa</taxon>
        <taxon>Chordata</taxon>
        <taxon>Craniata</taxon>
        <taxon>Vertebrata</taxon>
        <taxon>Euteleostomi</taxon>
        <taxon>Archelosauria</taxon>
        <taxon>Archosauria</taxon>
        <taxon>Dinosauria</taxon>
        <taxon>Saurischia</taxon>
        <taxon>Theropoda</taxon>
        <taxon>Coelurosauria</taxon>
        <taxon>Aves</taxon>
        <taxon>Neognathae</taxon>
        <taxon>Neoaves</taxon>
        <taxon>Telluraves</taxon>
        <taxon>Australaves</taxon>
        <taxon>Passeriformes</taxon>
        <taxon>Passeroidea</taxon>
        <taxon>Nectariniidae</taxon>
        <taxon>Promerops</taxon>
    </lineage>
</organism>
<dbReference type="PANTHER" id="PTHR15739">
    <property type="entry name" value="ZINC FINGER PROTEIN"/>
    <property type="match status" value="1"/>
</dbReference>
<evidence type="ECO:0000313" key="4">
    <source>
        <dbReference type="Proteomes" id="UP000587587"/>
    </source>
</evidence>
<dbReference type="InterPro" id="IPR032675">
    <property type="entry name" value="LRR_dom_sf"/>
</dbReference>
<proteinExistence type="predicted"/>
<dbReference type="InterPro" id="IPR001810">
    <property type="entry name" value="F-box_dom"/>
</dbReference>
<evidence type="ECO:0000259" key="2">
    <source>
        <dbReference type="Pfam" id="PF12937"/>
    </source>
</evidence>
<feature type="domain" description="F-box" evidence="2">
    <location>
        <begin position="148"/>
        <end position="185"/>
    </location>
</feature>
<keyword evidence="4" id="KW-1185">Reference proteome</keyword>
<dbReference type="EMBL" id="VZSE01011339">
    <property type="protein sequence ID" value="NWX63447.1"/>
    <property type="molecule type" value="Genomic_DNA"/>
</dbReference>
<protein>
    <submittedName>
        <fullName evidence="3">FBX41 protein</fullName>
    </submittedName>
</protein>
<dbReference type="InterPro" id="IPR052283">
    <property type="entry name" value="GenomicStab_NeuMorph_Reg"/>
</dbReference>
<evidence type="ECO:0000256" key="1">
    <source>
        <dbReference type="SAM" id="MobiDB-lite"/>
    </source>
</evidence>
<dbReference type="Proteomes" id="UP000587587">
    <property type="component" value="Unassembled WGS sequence"/>
</dbReference>
<feature type="non-terminal residue" evidence="3">
    <location>
        <position position="480"/>
    </location>
</feature>
<dbReference type="InterPro" id="IPR036047">
    <property type="entry name" value="F-box-like_dom_sf"/>
</dbReference>
<dbReference type="PANTHER" id="PTHR15739:SF4">
    <property type="entry name" value="F-BOX ONLY PROTEIN 41"/>
    <property type="match status" value="1"/>
</dbReference>
<dbReference type="SUPFAM" id="SSF52047">
    <property type="entry name" value="RNI-like"/>
    <property type="match status" value="1"/>
</dbReference>
<accession>A0A7K6XW45</accession>
<evidence type="ECO:0000313" key="3">
    <source>
        <dbReference type="EMBL" id="NWX63447.1"/>
    </source>
</evidence>
<dbReference type="Gene3D" id="3.80.10.10">
    <property type="entry name" value="Ribonuclease Inhibitor"/>
    <property type="match status" value="1"/>
</dbReference>
<dbReference type="Gene3D" id="1.20.1280.50">
    <property type="match status" value="1"/>
</dbReference>
<dbReference type="SUPFAM" id="SSF81383">
    <property type="entry name" value="F-box domain"/>
    <property type="match status" value="1"/>
</dbReference>
<name>A0A7K6XW45_9PASE</name>
<dbReference type="CDD" id="cd22109">
    <property type="entry name" value="F-box_FBXO41"/>
    <property type="match status" value="1"/>
</dbReference>
<dbReference type="Pfam" id="PF12937">
    <property type="entry name" value="F-box-like"/>
    <property type="match status" value="1"/>
</dbReference>
<gene>
    <name evidence="3" type="primary">Fbxo41</name>
    <name evidence="3" type="ORF">PROCAF_R07396</name>
</gene>
<feature type="region of interest" description="Disordered" evidence="1">
    <location>
        <begin position="1"/>
        <end position="98"/>
    </location>
</feature>
<feature type="compositionally biased region" description="Polar residues" evidence="1">
    <location>
        <begin position="1"/>
        <end position="15"/>
    </location>
</feature>
<comment type="caution">
    <text evidence="3">The sequence shown here is derived from an EMBL/GenBank/DDBJ whole genome shotgun (WGS) entry which is preliminary data.</text>
</comment>
<sequence>RASSRAKAVSQSSGCYDSDSAEPCPTDDTADGHPYAARDARGSGLRRQAIQNWHRRPYRNSTEGEEGDVSDVGSRTTESEAEGWEPEAPGSAASRPPGSCRLTVATDAGCPAARPEGAGGKVCRLERGSPGHSSEVISPEILKMRAALFCIFTYLDTKTLLRAAEVCKDWKFVARHPAVWTRVLLENARVSSKFLAMLSQWCTQMHSLTLQNLKPRQRGKKESKEDYMKSTRGCLEAGLESLLKATGSNLLILRISHCPNVLTDRSLWLASCYCRALQAVTYRSSTDPVGHEVIWALGAGCRDIISLQVAPLHPWALAVGPMGISVEKPTQPKLHGCPCPPRATRPSHACPTGCPRPALGADGTLCPAARNCMRLQVLELDHVAEINQEVAAEVCREGLKGLEMLVLTSTPVTPKALLHFNSVCRNLKSIVVQVGIVDYFKEPHSPEARKMFEEMVNKLQALRKRPGFSKILHIKVEGGC</sequence>
<reference evidence="3 4" key="1">
    <citation type="submission" date="2019-09" db="EMBL/GenBank/DDBJ databases">
        <title>Bird 10,000 Genomes (B10K) Project - Family phase.</title>
        <authorList>
            <person name="Zhang G."/>
        </authorList>
    </citation>
    <scope>NUCLEOTIDE SEQUENCE [LARGE SCALE GENOMIC DNA]</scope>
    <source>
        <strain evidence="3">B10K-UC-030-53</strain>
    </source>
</reference>
<dbReference type="AlphaFoldDB" id="A0A7K6XW45"/>